<evidence type="ECO:0000313" key="2">
    <source>
        <dbReference type="Proteomes" id="UP001281147"/>
    </source>
</evidence>
<protein>
    <submittedName>
        <fullName evidence="1">Uncharacterized protein</fullName>
    </submittedName>
</protein>
<accession>A0ACC3NGD6</accession>
<evidence type="ECO:0000313" key="1">
    <source>
        <dbReference type="EMBL" id="KAK3715766.1"/>
    </source>
</evidence>
<dbReference type="EMBL" id="JAUTXU010000047">
    <property type="protein sequence ID" value="KAK3715766.1"/>
    <property type="molecule type" value="Genomic_DNA"/>
</dbReference>
<proteinExistence type="predicted"/>
<sequence>MTDYRQLPDFERYSPVLYPSHRTLIDLNATELRPLDRPRTTHIRESSLQQSGSYEYDGYRYNTPPDAEARGLVTGDSYQRYKRRYFGLPVLTLLNFTTGWGNAAPGVVSTTPTEWFDISYAQLNGFSIASSLVFLVPARFVIWISNAKGPKFSIIVACILTVLGHWVAYAATRAQNFPGNVGGYHHLFLGRSFHHAFATELQSLAYPLGAGFGALTGPYSEILLSSGGAHRTNCYVLTFEILASFTPDQTADYAGQALLIAIVLTIVRIPVPFVPKAPPTPPSAVAAAKRLRVRESSKSIARIRPFYLQFFTFAVVAGSIDTLTATTNQGVAEHGYTQNEAGFALACLVFVGVLTALIVSPILDRTKKHVLGLKVLVILIAASCTLLPFVPQTRSVPALMLVFAITGASTLSLQPCVLEIQASWTHPVSPKFSSFIC</sequence>
<reference evidence="1" key="1">
    <citation type="submission" date="2023-07" db="EMBL/GenBank/DDBJ databases">
        <title>Black Yeasts Isolated from many extreme environments.</title>
        <authorList>
            <person name="Coleine C."/>
            <person name="Stajich J.E."/>
            <person name="Selbmann L."/>
        </authorList>
    </citation>
    <scope>NUCLEOTIDE SEQUENCE</scope>
    <source>
        <strain evidence="1">CCFEE 5714</strain>
    </source>
</reference>
<name>A0ACC3NGD6_9PEZI</name>
<dbReference type="Proteomes" id="UP001281147">
    <property type="component" value="Unassembled WGS sequence"/>
</dbReference>
<comment type="caution">
    <text evidence="1">The sequence shown here is derived from an EMBL/GenBank/DDBJ whole genome shotgun (WGS) entry which is preliminary data.</text>
</comment>
<gene>
    <name evidence="1" type="ORF">LTR37_006991</name>
</gene>
<organism evidence="1 2">
    <name type="scientific">Vermiconidia calcicola</name>
    <dbReference type="NCBI Taxonomy" id="1690605"/>
    <lineage>
        <taxon>Eukaryota</taxon>
        <taxon>Fungi</taxon>
        <taxon>Dikarya</taxon>
        <taxon>Ascomycota</taxon>
        <taxon>Pezizomycotina</taxon>
        <taxon>Dothideomycetes</taxon>
        <taxon>Dothideomycetidae</taxon>
        <taxon>Mycosphaerellales</taxon>
        <taxon>Extremaceae</taxon>
        <taxon>Vermiconidia</taxon>
    </lineage>
</organism>
<keyword evidence="2" id="KW-1185">Reference proteome</keyword>